<evidence type="ECO:0000313" key="2">
    <source>
        <dbReference type="Proteomes" id="UP001399917"/>
    </source>
</evidence>
<organism evidence="1 2">
    <name type="scientific">Celeribacter arenosi</name>
    <dbReference type="NCBI Taxonomy" id="792649"/>
    <lineage>
        <taxon>Bacteria</taxon>
        <taxon>Pseudomonadati</taxon>
        <taxon>Pseudomonadota</taxon>
        <taxon>Alphaproteobacteria</taxon>
        <taxon>Rhodobacterales</taxon>
        <taxon>Roseobacteraceae</taxon>
        <taxon>Celeribacter</taxon>
    </lineage>
</organism>
<sequence>MVVEPAGVAQSIDISAIQRMRGTRWSLMLFGSNGERLWMNRMPDSWQFESIIKRVISKLEPTF</sequence>
<reference evidence="2" key="1">
    <citation type="journal article" date="2019" name="Int. J. Syst. Evol. Microbiol.">
        <title>The Global Catalogue of Microorganisms (GCM) 10K type strain sequencing project: providing services to taxonomists for standard genome sequencing and annotation.</title>
        <authorList>
            <consortium name="The Broad Institute Genomics Platform"/>
            <consortium name="The Broad Institute Genome Sequencing Center for Infectious Disease"/>
            <person name="Wu L."/>
            <person name="Ma J."/>
        </authorList>
    </citation>
    <scope>NUCLEOTIDE SEQUENCE [LARGE SCALE GENOMIC DNA]</scope>
    <source>
        <strain evidence="2">JCM 17190</strain>
    </source>
</reference>
<proteinExistence type="predicted"/>
<dbReference type="EMBL" id="BAABDF010000007">
    <property type="protein sequence ID" value="GAA3865818.1"/>
    <property type="molecule type" value="Genomic_DNA"/>
</dbReference>
<protein>
    <submittedName>
        <fullName evidence="1">Uncharacterized protein</fullName>
    </submittedName>
</protein>
<name>A0ABP7K563_9RHOB</name>
<keyword evidence="2" id="KW-1185">Reference proteome</keyword>
<accession>A0ABP7K563</accession>
<comment type="caution">
    <text evidence="1">The sequence shown here is derived from an EMBL/GenBank/DDBJ whole genome shotgun (WGS) entry which is preliminary data.</text>
</comment>
<dbReference type="Proteomes" id="UP001399917">
    <property type="component" value="Unassembled WGS sequence"/>
</dbReference>
<gene>
    <name evidence="1" type="ORF">GCM10022404_15000</name>
</gene>
<evidence type="ECO:0000313" key="1">
    <source>
        <dbReference type="EMBL" id="GAA3865818.1"/>
    </source>
</evidence>